<protein>
    <recommendedName>
        <fullName evidence="2">Ribbon-helix-helix protein CopG domain-containing protein</fullName>
    </recommendedName>
</protein>
<accession>A0A0F9X7B5</accession>
<reference evidence="1" key="1">
    <citation type="journal article" date="2015" name="Nature">
        <title>Complex archaea that bridge the gap between prokaryotes and eukaryotes.</title>
        <authorList>
            <person name="Spang A."/>
            <person name="Saw J.H."/>
            <person name="Jorgensen S.L."/>
            <person name="Zaremba-Niedzwiedzka K."/>
            <person name="Martijn J."/>
            <person name="Lind A.E."/>
            <person name="van Eijk R."/>
            <person name="Schleper C."/>
            <person name="Guy L."/>
            <person name="Ettema T.J."/>
        </authorList>
    </citation>
    <scope>NUCLEOTIDE SEQUENCE</scope>
</reference>
<sequence length="52" mass="5589">MPKTAITVRMDDEILADLRKWMAAQPAQPSLTSAIEAAVDELLAAHPVDDDG</sequence>
<comment type="caution">
    <text evidence="1">The sequence shown here is derived from an EMBL/GenBank/DDBJ whole genome shotgun (WGS) entry which is preliminary data.</text>
</comment>
<name>A0A0F9X7B5_9ZZZZ</name>
<evidence type="ECO:0008006" key="2">
    <source>
        <dbReference type="Google" id="ProtNLM"/>
    </source>
</evidence>
<organism evidence="1">
    <name type="scientific">marine sediment metagenome</name>
    <dbReference type="NCBI Taxonomy" id="412755"/>
    <lineage>
        <taxon>unclassified sequences</taxon>
        <taxon>metagenomes</taxon>
        <taxon>ecological metagenomes</taxon>
    </lineage>
</organism>
<gene>
    <name evidence="1" type="ORF">LCGC14_0259230</name>
</gene>
<dbReference type="AlphaFoldDB" id="A0A0F9X7B5"/>
<evidence type="ECO:0000313" key="1">
    <source>
        <dbReference type="EMBL" id="KKN87468.1"/>
    </source>
</evidence>
<dbReference type="EMBL" id="LAZR01000138">
    <property type="protein sequence ID" value="KKN87468.1"/>
    <property type="molecule type" value="Genomic_DNA"/>
</dbReference>
<proteinExistence type="predicted"/>